<dbReference type="InterPro" id="IPR011856">
    <property type="entry name" value="tRNA_endonuc-like_dom_sf"/>
</dbReference>
<dbReference type="EMBL" id="LR593886">
    <property type="protein sequence ID" value="VTR92798.1"/>
    <property type="molecule type" value="Genomic_DNA"/>
</dbReference>
<dbReference type="AlphaFoldDB" id="A0A6P2CUH0"/>
<name>A0A6P2CUH0_9BACT</name>
<gene>
    <name evidence="1" type="ORF">SOIL9_49160</name>
</gene>
<proteinExistence type="predicted"/>
<keyword evidence="2" id="KW-1185">Reference proteome</keyword>
<dbReference type="GO" id="GO:0003676">
    <property type="term" value="F:nucleic acid binding"/>
    <property type="evidence" value="ECO:0007669"/>
    <property type="project" value="InterPro"/>
</dbReference>
<sequence length="117" mass="13216">MGMKVPRNVADDCLRLSGIDPLEGASESEFQAKLVREAKRLGWECYHTHDSRRSEAGFPDLVMIRGAALIVAELKVKRNKPTAAQLKWLELFAGTGARAFHWRPENWAEIVEQLRTA</sequence>
<dbReference type="Gene3D" id="3.40.1350.10">
    <property type="match status" value="1"/>
</dbReference>
<accession>A0A6P2CUH0</accession>
<protein>
    <submittedName>
        <fullName evidence="1">Uncharacterized protein</fullName>
    </submittedName>
</protein>
<evidence type="ECO:0000313" key="2">
    <source>
        <dbReference type="Proteomes" id="UP000464178"/>
    </source>
</evidence>
<evidence type="ECO:0000313" key="1">
    <source>
        <dbReference type="EMBL" id="VTR92798.1"/>
    </source>
</evidence>
<dbReference type="Proteomes" id="UP000464178">
    <property type="component" value="Chromosome"/>
</dbReference>
<organism evidence="1 2">
    <name type="scientific">Gemmata massiliana</name>
    <dbReference type="NCBI Taxonomy" id="1210884"/>
    <lineage>
        <taxon>Bacteria</taxon>
        <taxon>Pseudomonadati</taxon>
        <taxon>Planctomycetota</taxon>
        <taxon>Planctomycetia</taxon>
        <taxon>Gemmatales</taxon>
        <taxon>Gemmataceae</taxon>
        <taxon>Gemmata</taxon>
    </lineage>
</organism>
<dbReference type="KEGG" id="gms:SOIL9_49160"/>
<reference evidence="1 2" key="1">
    <citation type="submission" date="2019-05" db="EMBL/GenBank/DDBJ databases">
        <authorList>
            <consortium name="Science for Life Laboratories"/>
        </authorList>
    </citation>
    <scope>NUCLEOTIDE SEQUENCE [LARGE SCALE GENOMIC DNA]</scope>
    <source>
        <strain evidence="1">Soil9</strain>
    </source>
</reference>